<evidence type="ECO:0000313" key="1">
    <source>
        <dbReference type="EMBL" id="ALN57962.1"/>
    </source>
</evidence>
<accession>A0A0S2DHC5</accession>
<reference evidence="1 2" key="1">
    <citation type="submission" date="2015-11" db="EMBL/GenBank/DDBJ databases">
        <title>Genome sequences of Lysobacter enzymogenes strain C3 and Lysobacter antibioticus ATCC 29479.</title>
        <authorList>
            <person name="Kobayashi D.Y."/>
        </authorList>
    </citation>
    <scope>NUCLEOTIDE SEQUENCE [LARGE SCALE GENOMIC DNA]</scope>
    <source>
        <strain evidence="1 2">C3</strain>
    </source>
</reference>
<sequence>MPVQIDLSTEDFEQLQQEVIGEPDLCDDKMETARVPWTPRWTCIA</sequence>
<dbReference type="PATRIC" id="fig|69.6.peg.2574"/>
<dbReference type="EMBL" id="CP013140">
    <property type="protein sequence ID" value="ALN57962.1"/>
    <property type="molecule type" value="Genomic_DNA"/>
</dbReference>
<dbReference type="Proteomes" id="UP000061569">
    <property type="component" value="Chromosome"/>
</dbReference>
<proteinExistence type="predicted"/>
<dbReference type="RefSeq" id="WP_157490380.1">
    <property type="nucleotide sequence ID" value="NZ_CP067396.1"/>
</dbReference>
<dbReference type="KEGG" id="lez:GLE_2614"/>
<organism evidence="1 2">
    <name type="scientific">Lysobacter enzymogenes</name>
    <dbReference type="NCBI Taxonomy" id="69"/>
    <lineage>
        <taxon>Bacteria</taxon>
        <taxon>Pseudomonadati</taxon>
        <taxon>Pseudomonadota</taxon>
        <taxon>Gammaproteobacteria</taxon>
        <taxon>Lysobacterales</taxon>
        <taxon>Lysobacteraceae</taxon>
        <taxon>Lysobacter</taxon>
    </lineage>
</organism>
<protein>
    <submittedName>
        <fullName evidence="1">Uncharacterized protein</fullName>
    </submittedName>
</protein>
<evidence type="ECO:0000313" key="2">
    <source>
        <dbReference type="Proteomes" id="UP000061569"/>
    </source>
</evidence>
<name>A0A0S2DHC5_LYSEN</name>
<dbReference type="AlphaFoldDB" id="A0A0S2DHC5"/>
<gene>
    <name evidence="1" type="ORF">GLE_2614</name>
</gene>